<keyword evidence="3" id="KW-0804">Transcription</keyword>
<dbReference type="EMBL" id="MAYT01000030">
    <property type="protein sequence ID" value="OCA81960.1"/>
    <property type="molecule type" value="Genomic_DNA"/>
</dbReference>
<dbReference type="Proteomes" id="UP000092578">
    <property type="component" value="Unassembled WGS sequence"/>
</dbReference>
<dbReference type="PRINTS" id="PR00038">
    <property type="entry name" value="HTHLUXR"/>
</dbReference>
<feature type="domain" description="HTH luxR-type" evidence="4">
    <location>
        <begin position="618"/>
        <end position="683"/>
    </location>
</feature>
<dbReference type="Pfam" id="PF00196">
    <property type="entry name" value="GerE"/>
    <property type="match status" value="1"/>
</dbReference>
<keyword evidence="2" id="KW-0238">DNA-binding</keyword>
<dbReference type="InterPro" id="IPR000792">
    <property type="entry name" value="Tscrpt_reg_LuxR_C"/>
</dbReference>
<sequence length="688" mass="79441">MNYFKILFENIVNLNSYMINAPIAVYELEGKKLFSTELDEERLPEAEAIAFFEDLKRVAEKIEKTTIFTPNSDQYSSFCYFLSPVFEIGDYSLFLLAGPFQNPEVVEEAERDAWHLPFIHAKAQEKSLLYMDRLVEMIAVLERQTHLKTISQKINEIFYTVYDAGEKHVDQYMARISRLLMQTNELDFFGYARKNENDVYEIDLIEGKNTESLKGKFFHIGEGALGHAVASERDVHWNHIRHTNRAKILNAHGIFPNHLYCYPIKKNDTIGALLFIGTAKEKMVDQELLQLISFLVNYLQERKQTKEGLVQASRTCSLYSSLVDFLEICFYTKDFKNVIYKILDFFQSISEDHPICFTLESKEYFSRGLPSEKVYEQHKEIADAALNTSIKEELIESEEHISKPFTVHGKVYGLLTIDTDGMSIPDFMKDMLNITAEAASLIYKKFLDEQSIATPAYISRLELLHGSMKELNTQKYELTMAAVDMTKKLAHSLKIKEENIGVLLRACKMIPYSHAFLIDNFQGTDELVIVEEYLNYTTAEQKPALRRAESQILLLVFAALRNEDVEKESDHMNPTIASLFFQLYPEYKGKKGEGTNNITSPKKEFESKAIEKIKDIKGVIMSLNLTAREKEILHLVLEGLNNHEVSDYLTISVHTVKNHITNIYRKLNVTDRVQAMAKIYRIKYEEEE</sequence>
<dbReference type="PANTHER" id="PTHR44688">
    <property type="entry name" value="DNA-BINDING TRANSCRIPTIONAL ACTIVATOR DEVR_DOSR"/>
    <property type="match status" value="1"/>
</dbReference>
<dbReference type="PANTHER" id="PTHR44688:SF16">
    <property type="entry name" value="DNA-BINDING TRANSCRIPTIONAL ACTIVATOR DEVR_DOSR"/>
    <property type="match status" value="1"/>
</dbReference>
<evidence type="ECO:0000256" key="2">
    <source>
        <dbReference type="ARBA" id="ARBA00023125"/>
    </source>
</evidence>
<evidence type="ECO:0000256" key="3">
    <source>
        <dbReference type="ARBA" id="ARBA00023163"/>
    </source>
</evidence>
<proteinExistence type="predicted"/>
<keyword evidence="1" id="KW-0805">Transcription regulation</keyword>
<dbReference type="GO" id="GO:0006355">
    <property type="term" value="P:regulation of DNA-templated transcription"/>
    <property type="evidence" value="ECO:0007669"/>
    <property type="project" value="InterPro"/>
</dbReference>
<dbReference type="GO" id="GO:0003677">
    <property type="term" value="F:DNA binding"/>
    <property type="evidence" value="ECO:0007669"/>
    <property type="project" value="UniProtKB-KW"/>
</dbReference>
<dbReference type="SUPFAM" id="SSF46894">
    <property type="entry name" value="C-terminal effector domain of the bipartite response regulators"/>
    <property type="match status" value="1"/>
</dbReference>
<name>A0A1B9ADQ1_9BACI</name>
<comment type="caution">
    <text evidence="5">The sequence shown here is derived from an EMBL/GenBank/DDBJ whole genome shotgun (WGS) entry which is preliminary data.</text>
</comment>
<reference evidence="6" key="1">
    <citation type="submission" date="2016-05" db="EMBL/GenBank/DDBJ databases">
        <authorList>
            <person name="Liu B."/>
            <person name="Wang J."/>
            <person name="Zhu Y."/>
            <person name="Liu G."/>
            <person name="Chen Q."/>
            <person name="Chen Z."/>
            <person name="Lan J."/>
            <person name="Che J."/>
            <person name="Ge C."/>
            <person name="Shi H."/>
            <person name="Pan Z."/>
            <person name="Liu X."/>
        </authorList>
    </citation>
    <scope>NUCLEOTIDE SEQUENCE [LARGE SCALE GENOMIC DNA]</scope>
    <source>
        <strain evidence="6">FJAT-27215</strain>
    </source>
</reference>
<dbReference type="RefSeq" id="WP_065411856.1">
    <property type="nucleotide sequence ID" value="NZ_MAYT01000030.1"/>
</dbReference>
<dbReference type="InterPro" id="IPR036388">
    <property type="entry name" value="WH-like_DNA-bd_sf"/>
</dbReference>
<dbReference type="SUPFAM" id="SSF55781">
    <property type="entry name" value="GAF domain-like"/>
    <property type="match status" value="1"/>
</dbReference>
<dbReference type="CDD" id="cd06170">
    <property type="entry name" value="LuxR_C_like"/>
    <property type="match status" value="1"/>
</dbReference>
<dbReference type="InterPro" id="IPR016032">
    <property type="entry name" value="Sig_transdc_resp-reg_C-effctor"/>
</dbReference>
<accession>A0A1B9ADQ1</accession>
<dbReference type="Gene3D" id="1.10.10.10">
    <property type="entry name" value="Winged helix-like DNA-binding domain superfamily/Winged helix DNA-binding domain"/>
    <property type="match status" value="1"/>
</dbReference>
<dbReference type="AlphaFoldDB" id="A0A1B9ADQ1"/>
<evidence type="ECO:0000313" key="6">
    <source>
        <dbReference type="Proteomes" id="UP000092578"/>
    </source>
</evidence>
<keyword evidence="6" id="KW-1185">Reference proteome</keyword>
<evidence type="ECO:0000313" key="5">
    <source>
        <dbReference type="EMBL" id="OCA81960.1"/>
    </source>
</evidence>
<dbReference type="SMART" id="SM00421">
    <property type="entry name" value="HTH_LUXR"/>
    <property type="match status" value="1"/>
</dbReference>
<evidence type="ECO:0000256" key="1">
    <source>
        <dbReference type="ARBA" id="ARBA00023015"/>
    </source>
</evidence>
<evidence type="ECO:0000259" key="4">
    <source>
        <dbReference type="PROSITE" id="PS50043"/>
    </source>
</evidence>
<gene>
    <name evidence="5" type="ORF">A8F95_14690</name>
</gene>
<dbReference type="PROSITE" id="PS00622">
    <property type="entry name" value="HTH_LUXR_1"/>
    <property type="match status" value="1"/>
</dbReference>
<protein>
    <recommendedName>
        <fullName evidence="4">HTH luxR-type domain-containing protein</fullName>
    </recommendedName>
</protein>
<dbReference type="PROSITE" id="PS50043">
    <property type="entry name" value="HTH_LUXR_2"/>
    <property type="match status" value="1"/>
</dbReference>
<organism evidence="5 6">
    <name type="scientific">Pseudobacillus wudalianchiensis</name>
    <dbReference type="NCBI Taxonomy" id="1743143"/>
    <lineage>
        <taxon>Bacteria</taxon>
        <taxon>Bacillati</taxon>
        <taxon>Bacillota</taxon>
        <taxon>Bacilli</taxon>
        <taxon>Bacillales</taxon>
        <taxon>Bacillaceae</taxon>
        <taxon>Pseudobacillus</taxon>
    </lineage>
</organism>